<dbReference type="SUPFAM" id="SSF46689">
    <property type="entry name" value="Homeodomain-like"/>
    <property type="match status" value="1"/>
</dbReference>
<gene>
    <name evidence="9" type="ORF">MATL_G00262990</name>
</gene>
<evidence type="ECO:0000313" key="9">
    <source>
        <dbReference type="EMBL" id="KAG7454740.1"/>
    </source>
</evidence>
<feature type="region of interest" description="Disordered" evidence="7">
    <location>
        <begin position="195"/>
        <end position="270"/>
    </location>
</feature>
<dbReference type="PROSITE" id="PS00027">
    <property type="entry name" value="HOMEOBOX_1"/>
    <property type="match status" value="1"/>
</dbReference>
<comment type="caution">
    <text evidence="9">The sequence shown here is derived from an EMBL/GenBank/DDBJ whole genome shotgun (WGS) entry which is preliminary data.</text>
</comment>
<dbReference type="InterPro" id="IPR051662">
    <property type="entry name" value="H2.0_Homeobox_NeuralPatt"/>
</dbReference>
<feature type="domain" description="Homeobox" evidence="8">
    <location>
        <begin position="134"/>
        <end position="194"/>
    </location>
</feature>
<dbReference type="Gene3D" id="1.10.10.60">
    <property type="entry name" value="Homeodomain-like"/>
    <property type="match status" value="1"/>
</dbReference>
<sequence length="270" mass="29569">MIPARDLKRAGPGCPPTAAGFGSSGKSFLIDNLLRSGGSRLGSSLGTPLPVQLCRPAGWGPLNLTPRDHSSPHTKAKGLIPQPHTAPLTGRTPRPNPPLLSCCGGSNPPATPPTVFPKGAGLTLWAPDSSPKSRRGILRRAVFSEEQRRRLERTFERQKYIGKTDRSRLAADLGLKESQVKIWFQNRRMKWRNSKERETLCGRPSVEEPLPRSEQGSLGVLERPLLETKRDEPRAQPLHTALPLATQSEPLQEGADPRTPPPQMEDSVFS</sequence>
<keyword evidence="3 5" id="KW-0539">Nucleus</keyword>
<reference evidence="9" key="1">
    <citation type="submission" date="2021-01" db="EMBL/GenBank/DDBJ databases">
        <authorList>
            <person name="Zahm M."/>
            <person name="Roques C."/>
            <person name="Cabau C."/>
            <person name="Klopp C."/>
            <person name="Donnadieu C."/>
            <person name="Jouanno E."/>
            <person name="Lampietro C."/>
            <person name="Louis A."/>
            <person name="Herpin A."/>
            <person name="Echchiki A."/>
            <person name="Berthelot C."/>
            <person name="Parey E."/>
            <person name="Roest-Crollius H."/>
            <person name="Braasch I."/>
            <person name="Postlethwait J."/>
            <person name="Bobe J."/>
            <person name="Montfort J."/>
            <person name="Bouchez O."/>
            <person name="Begum T."/>
            <person name="Mejri S."/>
            <person name="Adams A."/>
            <person name="Chen W.-J."/>
            <person name="Guiguen Y."/>
        </authorList>
    </citation>
    <scope>NUCLEOTIDE SEQUENCE</scope>
    <source>
        <strain evidence="9">YG-15Mar2019-1</strain>
        <tissue evidence="9">Brain</tissue>
    </source>
</reference>
<feature type="compositionally biased region" description="Basic and acidic residues" evidence="7">
    <location>
        <begin position="195"/>
        <end position="211"/>
    </location>
</feature>
<dbReference type="InterPro" id="IPR017970">
    <property type="entry name" value="Homeobox_CS"/>
</dbReference>
<dbReference type="AlphaFoldDB" id="A0A9D3STM7"/>
<dbReference type="EMBL" id="JAFDVH010000025">
    <property type="protein sequence ID" value="KAG7454740.1"/>
    <property type="molecule type" value="Genomic_DNA"/>
</dbReference>
<comment type="subcellular location">
    <subcellularLocation>
        <location evidence="5 6">Nucleus</location>
    </subcellularLocation>
</comment>
<dbReference type="InterPro" id="IPR009057">
    <property type="entry name" value="Homeodomain-like_sf"/>
</dbReference>
<accession>A0A9D3STM7</accession>
<feature type="DNA-binding region" description="Homeobox" evidence="5">
    <location>
        <begin position="136"/>
        <end position="195"/>
    </location>
</feature>
<dbReference type="GO" id="GO:0000981">
    <property type="term" value="F:DNA-binding transcription factor activity, RNA polymerase II-specific"/>
    <property type="evidence" value="ECO:0007669"/>
    <property type="project" value="InterPro"/>
</dbReference>
<dbReference type="InterPro" id="IPR000047">
    <property type="entry name" value="HTH_motif"/>
</dbReference>
<dbReference type="CDD" id="cd00086">
    <property type="entry name" value="homeodomain"/>
    <property type="match status" value="1"/>
</dbReference>
<evidence type="ECO:0000256" key="6">
    <source>
        <dbReference type="RuleBase" id="RU000682"/>
    </source>
</evidence>
<evidence type="ECO:0000256" key="7">
    <source>
        <dbReference type="SAM" id="MobiDB-lite"/>
    </source>
</evidence>
<organism evidence="9 10">
    <name type="scientific">Megalops atlanticus</name>
    <name type="common">Tarpon</name>
    <name type="synonym">Clupea gigantea</name>
    <dbReference type="NCBI Taxonomy" id="7932"/>
    <lineage>
        <taxon>Eukaryota</taxon>
        <taxon>Metazoa</taxon>
        <taxon>Chordata</taxon>
        <taxon>Craniata</taxon>
        <taxon>Vertebrata</taxon>
        <taxon>Euteleostomi</taxon>
        <taxon>Actinopterygii</taxon>
        <taxon>Neopterygii</taxon>
        <taxon>Teleostei</taxon>
        <taxon>Elopiformes</taxon>
        <taxon>Megalopidae</taxon>
        <taxon>Megalops</taxon>
    </lineage>
</organism>
<dbReference type="OrthoDB" id="6159439at2759"/>
<dbReference type="SMART" id="SM00389">
    <property type="entry name" value="HOX"/>
    <property type="match status" value="1"/>
</dbReference>
<dbReference type="PRINTS" id="PR00031">
    <property type="entry name" value="HTHREPRESSR"/>
</dbReference>
<keyword evidence="10" id="KW-1185">Reference proteome</keyword>
<dbReference type="InterPro" id="IPR001356">
    <property type="entry name" value="HD"/>
</dbReference>
<name>A0A9D3STM7_MEGAT</name>
<dbReference type="PANTHER" id="PTHR24331">
    <property type="entry name" value="DBX"/>
    <property type="match status" value="1"/>
</dbReference>
<keyword evidence="1 5" id="KW-0238">DNA-binding</keyword>
<dbReference type="PROSITE" id="PS50071">
    <property type="entry name" value="HOMEOBOX_2"/>
    <property type="match status" value="1"/>
</dbReference>
<evidence type="ECO:0000256" key="3">
    <source>
        <dbReference type="ARBA" id="ARBA00023242"/>
    </source>
</evidence>
<dbReference type="Pfam" id="PF00046">
    <property type="entry name" value="Homeodomain"/>
    <property type="match status" value="1"/>
</dbReference>
<dbReference type="PANTHER" id="PTHR24331:SF4">
    <property type="entry name" value="HOMEOBOX PROTEIN DBX2"/>
    <property type="match status" value="1"/>
</dbReference>
<evidence type="ECO:0000256" key="5">
    <source>
        <dbReference type="PROSITE-ProRule" id="PRU00108"/>
    </source>
</evidence>
<dbReference type="InterPro" id="IPR020479">
    <property type="entry name" value="HD_metazoa"/>
</dbReference>
<evidence type="ECO:0000256" key="2">
    <source>
        <dbReference type="ARBA" id="ARBA00023155"/>
    </source>
</evidence>
<dbReference type="GO" id="GO:0005634">
    <property type="term" value="C:nucleus"/>
    <property type="evidence" value="ECO:0007669"/>
    <property type="project" value="UniProtKB-SubCell"/>
</dbReference>
<comment type="similarity">
    <text evidence="4">Belongs to the H2.0 homeobox family.</text>
</comment>
<protein>
    <recommendedName>
        <fullName evidence="8">Homeobox domain-containing protein</fullName>
    </recommendedName>
</protein>
<evidence type="ECO:0000256" key="1">
    <source>
        <dbReference type="ARBA" id="ARBA00023125"/>
    </source>
</evidence>
<keyword evidence="2 5" id="KW-0371">Homeobox</keyword>
<feature type="compositionally biased region" description="Basic and acidic residues" evidence="7">
    <location>
        <begin position="224"/>
        <end position="234"/>
    </location>
</feature>
<dbReference type="GO" id="GO:0003677">
    <property type="term" value="F:DNA binding"/>
    <property type="evidence" value="ECO:0007669"/>
    <property type="project" value="UniProtKB-UniRule"/>
</dbReference>
<evidence type="ECO:0000259" key="8">
    <source>
        <dbReference type="PROSITE" id="PS50071"/>
    </source>
</evidence>
<feature type="region of interest" description="Disordered" evidence="7">
    <location>
        <begin position="69"/>
        <end position="89"/>
    </location>
</feature>
<evidence type="ECO:0000256" key="4">
    <source>
        <dbReference type="ARBA" id="ARBA00038504"/>
    </source>
</evidence>
<dbReference type="PRINTS" id="PR00024">
    <property type="entry name" value="HOMEOBOX"/>
</dbReference>
<dbReference type="Proteomes" id="UP001046870">
    <property type="component" value="Chromosome 25"/>
</dbReference>
<evidence type="ECO:0000313" key="10">
    <source>
        <dbReference type="Proteomes" id="UP001046870"/>
    </source>
</evidence>
<proteinExistence type="inferred from homology"/>